<dbReference type="Gene3D" id="3.30.70.1560">
    <property type="entry name" value="Alpha-L RNA-binding motif"/>
    <property type="match status" value="1"/>
</dbReference>
<dbReference type="InterPro" id="IPR018496">
    <property type="entry name" value="PsdUridine_synth_RsuA/RluB_CS"/>
</dbReference>
<evidence type="ECO:0000256" key="1">
    <source>
        <dbReference type="ARBA" id="ARBA00008348"/>
    </source>
</evidence>
<evidence type="ECO:0000259" key="5">
    <source>
        <dbReference type="Pfam" id="PF00849"/>
    </source>
</evidence>
<dbReference type="GeneID" id="66585051"/>
<dbReference type="GO" id="GO:0140098">
    <property type="term" value="F:catalytic activity, acting on RNA"/>
    <property type="evidence" value="ECO:0007669"/>
    <property type="project" value="UniProtKB-ARBA"/>
</dbReference>
<dbReference type="InterPro" id="IPR006145">
    <property type="entry name" value="PsdUridine_synth_RsuA/RluA"/>
</dbReference>
<dbReference type="GO" id="GO:0001522">
    <property type="term" value="P:pseudouridine synthesis"/>
    <property type="evidence" value="ECO:0007669"/>
    <property type="project" value="InterPro"/>
</dbReference>
<evidence type="ECO:0000313" key="6">
    <source>
        <dbReference type="EMBL" id="AZQ94006.1"/>
    </source>
</evidence>
<dbReference type="AlphaFoldDB" id="A0A3A9LT75"/>
<dbReference type="SUPFAM" id="SSF55120">
    <property type="entry name" value="Pseudouridine synthase"/>
    <property type="match status" value="1"/>
</dbReference>
<gene>
    <name evidence="6" type="ORF">EJK53_1800</name>
    <name evidence="7" type="ORF">EJK54_0570</name>
</gene>
<dbReference type="EMBL" id="RYER01000024">
    <property type="protein sequence ID" value="RUO12753.1"/>
    <property type="molecule type" value="Genomic_DNA"/>
</dbReference>
<dbReference type="Gene3D" id="3.30.70.580">
    <property type="entry name" value="Pseudouridine synthase I, catalytic domain, N-terminal subdomain"/>
    <property type="match status" value="1"/>
</dbReference>
<dbReference type="EMBL" id="CP034662">
    <property type="protein sequence ID" value="AZQ94006.1"/>
    <property type="molecule type" value="Genomic_DNA"/>
</dbReference>
<dbReference type="Proteomes" id="UP000268436">
    <property type="component" value="Unassembled WGS sequence"/>
</dbReference>
<dbReference type="PANTHER" id="PTHR47683">
    <property type="entry name" value="PSEUDOURIDINE SYNTHASE FAMILY PROTEIN-RELATED"/>
    <property type="match status" value="1"/>
</dbReference>
<dbReference type="EC" id="5.4.99.-" evidence="3"/>
<dbReference type="InterPro" id="IPR050343">
    <property type="entry name" value="RsuA_PseudoU_synthase"/>
</dbReference>
<sequence>MTKLVLFNKPYGVHSQFKKDHDGMITLADFIDDKTMRVAGRLDKDSEGLLLLTDNGRLNHAITTPPTAKNAKDKYTKCAKTYLVQVENIATNVQIQALEQGVMLKDGKTLPAKVQKLDENELPIRLWQRNPPVRQRVNIPTTWLKITIVEGKNRQIRRMVAHVGLPCLRLIRSQIGIWQLNGLAVGESRVLQLDQQTLLKLGLSAQPTPKQNKPTNLISSNTKGAVNPKSGKIHLLKKPSWRVRPPKFRA</sequence>
<proteinExistence type="inferred from homology"/>
<dbReference type="PROSITE" id="PS01149">
    <property type="entry name" value="PSI_RSU"/>
    <property type="match status" value="1"/>
</dbReference>
<dbReference type="KEGG" id="mcat:MC25239_01431"/>
<dbReference type="GO" id="GO:0009982">
    <property type="term" value="F:pseudouridine synthase activity"/>
    <property type="evidence" value="ECO:0007669"/>
    <property type="project" value="InterPro"/>
</dbReference>
<name>A0A3A9LT75_MORCA</name>
<keyword evidence="2 3" id="KW-0413">Isomerase</keyword>
<dbReference type="GO" id="GO:0003723">
    <property type="term" value="F:RNA binding"/>
    <property type="evidence" value="ECO:0007669"/>
    <property type="project" value="InterPro"/>
</dbReference>
<comment type="similarity">
    <text evidence="1 3">Belongs to the pseudouridine synthase RsuA family.</text>
</comment>
<dbReference type="Pfam" id="PF00849">
    <property type="entry name" value="PseudoU_synth_2"/>
    <property type="match status" value="1"/>
</dbReference>
<dbReference type="GO" id="GO:0006364">
    <property type="term" value="P:rRNA processing"/>
    <property type="evidence" value="ECO:0007669"/>
    <property type="project" value="UniProtKB-ARBA"/>
</dbReference>
<dbReference type="Proteomes" id="UP000280228">
    <property type="component" value="Chromosome"/>
</dbReference>
<feature type="region of interest" description="Disordered" evidence="4">
    <location>
        <begin position="204"/>
        <end position="224"/>
    </location>
</feature>
<dbReference type="InterPro" id="IPR020103">
    <property type="entry name" value="PsdUridine_synth_cat_dom_sf"/>
</dbReference>
<dbReference type="InterPro" id="IPR042092">
    <property type="entry name" value="PsdUridine_s_RsuA/RluB/E/F_cat"/>
</dbReference>
<dbReference type="NCBIfam" id="TIGR00093">
    <property type="entry name" value="pseudouridine synthase"/>
    <property type="match status" value="1"/>
</dbReference>
<dbReference type="OMA" id="RIPYPKW"/>
<dbReference type="PANTHER" id="PTHR47683:SF2">
    <property type="entry name" value="RNA-BINDING S4 DOMAIN-CONTAINING PROTEIN"/>
    <property type="match status" value="1"/>
</dbReference>
<dbReference type="RefSeq" id="WP_003657749.1">
    <property type="nucleotide sequence ID" value="NZ_CP007669.1"/>
</dbReference>
<dbReference type="InterPro" id="IPR020094">
    <property type="entry name" value="TruA/RsuA/RluB/E/F_N"/>
</dbReference>
<feature type="compositionally biased region" description="Polar residues" evidence="4">
    <location>
        <begin position="205"/>
        <end position="224"/>
    </location>
</feature>
<evidence type="ECO:0000313" key="9">
    <source>
        <dbReference type="Proteomes" id="UP000280228"/>
    </source>
</evidence>
<evidence type="ECO:0000313" key="7">
    <source>
        <dbReference type="EMBL" id="RUO12753.1"/>
    </source>
</evidence>
<dbReference type="InterPro" id="IPR000748">
    <property type="entry name" value="PsdUridine_synth_RsuA/RluB/E/F"/>
</dbReference>
<protein>
    <recommendedName>
        <fullName evidence="3">Pseudouridine synthase</fullName>
        <ecNumber evidence="3">5.4.99.-</ecNumber>
    </recommendedName>
</protein>
<evidence type="ECO:0000313" key="8">
    <source>
        <dbReference type="Proteomes" id="UP000268436"/>
    </source>
</evidence>
<accession>A0A3A9LT75</accession>
<keyword evidence="8" id="KW-1185">Reference proteome</keyword>
<evidence type="ECO:0000256" key="4">
    <source>
        <dbReference type="SAM" id="MobiDB-lite"/>
    </source>
</evidence>
<reference evidence="8 9" key="1">
    <citation type="submission" date="2018-12" db="EMBL/GenBank/DDBJ databases">
        <title>Persistence of Moraxella catarrhalis in Chronic Obstructive Pulmonary Disease and Regulation of the Hag/MID Adhesin.</title>
        <authorList>
            <person name="Murphy T."/>
            <person name="Zhao X."/>
            <person name="Vyas G."/>
            <person name="Aluvathingal J."/>
            <person name="Nadendla S."/>
            <person name="Tallon L."/>
            <person name="Tettelin H."/>
        </authorList>
    </citation>
    <scope>NUCLEOTIDE SEQUENCE [LARGE SCALE GENOMIC DNA]</scope>
    <source>
        <strain evidence="7 8">173P27B1</strain>
        <strain evidence="6 9">46P58B1</strain>
    </source>
</reference>
<evidence type="ECO:0000256" key="3">
    <source>
        <dbReference type="RuleBase" id="RU003887"/>
    </source>
</evidence>
<organism evidence="6 9">
    <name type="scientific">Moraxella catarrhalis</name>
    <name type="common">Branhamella catarrhalis</name>
    <dbReference type="NCBI Taxonomy" id="480"/>
    <lineage>
        <taxon>Bacteria</taxon>
        <taxon>Pseudomonadati</taxon>
        <taxon>Pseudomonadota</taxon>
        <taxon>Gammaproteobacteria</taxon>
        <taxon>Moraxellales</taxon>
        <taxon>Moraxellaceae</taxon>
        <taxon>Moraxella</taxon>
    </lineage>
</organism>
<evidence type="ECO:0000256" key="2">
    <source>
        <dbReference type="ARBA" id="ARBA00023235"/>
    </source>
</evidence>
<dbReference type="KEGG" id="mcs:DR90_456"/>
<feature type="domain" description="Pseudouridine synthase RsuA/RluA-like" evidence="5">
    <location>
        <begin position="4"/>
        <end position="162"/>
    </location>
</feature>